<accession>A0A1K2HR22</accession>
<keyword evidence="4" id="KW-1185">Reference proteome</keyword>
<reference evidence="3 4" key="1">
    <citation type="submission" date="2016-11" db="EMBL/GenBank/DDBJ databases">
        <authorList>
            <person name="Jaros S."/>
            <person name="Januszkiewicz K."/>
            <person name="Wedrychowicz H."/>
        </authorList>
    </citation>
    <scope>NUCLEOTIDE SEQUENCE [LARGE SCALE GENOMIC DNA]</scope>
    <source>
        <strain evidence="3 4">DSM 18899</strain>
    </source>
</reference>
<dbReference type="Gene3D" id="3.40.710.10">
    <property type="entry name" value="DD-peptidase/beta-lactamase superfamily"/>
    <property type="match status" value="1"/>
</dbReference>
<dbReference type="GO" id="GO:0006508">
    <property type="term" value="P:proteolysis"/>
    <property type="evidence" value="ECO:0007669"/>
    <property type="project" value="InterPro"/>
</dbReference>
<comment type="similarity">
    <text evidence="1">Belongs to the peptidase S13 family.</text>
</comment>
<dbReference type="OrthoDB" id="9802627at2"/>
<dbReference type="GO" id="GO:0004185">
    <property type="term" value="F:serine-type carboxypeptidase activity"/>
    <property type="evidence" value="ECO:0007669"/>
    <property type="project" value="InterPro"/>
</dbReference>
<name>A0A1K2HR22_9NEIS</name>
<dbReference type="Proteomes" id="UP000186513">
    <property type="component" value="Unassembled WGS sequence"/>
</dbReference>
<dbReference type="InterPro" id="IPR012338">
    <property type="entry name" value="Beta-lactam/transpept-like"/>
</dbReference>
<dbReference type="NCBIfam" id="TIGR00666">
    <property type="entry name" value="PBP4"/>
    <property type="match status" value="1"/>
</dbReference>
<protein>
    <submittedName>
        <fullName evidence="3">D-alanyl-D-alanine carboxypeptidase / D-alanyl-D-alanine-endopeptidase (Penicillin-binding protein 4)</fullName>
    </submittedName>
</protein>
<evidence type="ECO:0000256" key="1">
    <source>
        <dbReference type="ARBA" id="ARBA00006096"/>
    </source>
</evidence>
<dbReference type="STRING" id="1121279.SAMN02745887_03431"/>
<dbReference type="Gene3D" id="3.50.80.20">
    <property type="entry name" value="D-Ala-D-Ala carboxypeptidase C, peptidase S13"/>
    <property type="match status" value="1"/>
</dbReference>
<dbReference type="AlphaFoldDB" id="A0A1K2HR22"/>
<dbReference type="SUPFAM" id="SSF56601">
    <property type="entry name" value="beta-lactamase/transpeptidase-like"/>
    <property type="match status" value="1"/>
</dbReference>
<evidence type="ECO:0000256" key="2">
    <source>
        <dbReference type="ARBA" id="ARBA00022801"/>
    </source>
</evidence>
<dbReference type="InterPro" id="IPR000667">
    <property type="entry name" value="Peptidase_S13"/>
</dbReference>
<keyword evidence="3" id="KW-0645">Protease</keyword>
<dbReference type="GO" id="GO:0000270">
    <property type="term" value="P:peptidoglycan metabolic process"/>
    <property type="evidence" value="ECO:0007669"/>
    <property type="project" value="TreeGrafter"/>
</dbReference>
<evidence type="ECO:0000313" key="4">
    <source>
        <dbReference type="Proteomes" id="UP000186513"/>
    </source>
</evidence>
<dbReference type="PANTHER" id="PTHR30023">
    <property type="entry name" value="D-ALANYL-D-ALANINE CARBOXYPEPTIDASE"/>
    <property type="match status" value="1"/>
</dbReference>
<keyword evidence="3" id="KW-0121">Carboxypeptidase</keyword>
<dbReference type="PRINTS" id="PR00922">
    <property type="entry name" value="DADACBPTASE3"/>
</dbReference>
<gene>
    <name evidence="3" type="ORF">SAMN02745887_03431</name>
</gene>
<evidence type="ECO:0000313" key="3">
    <source>
        <dbReference type="EMBL" id="SFZ79198.1"/>
    </source>
</evidence>
<proteinExistence type="inferred from homology"/>
<keyword evidence="2" id="KW-0378">Hydrolase</keyword>
<organism evidence="3 4">
    <name type="scientific">Chitinimonas taiwanensis DSM 18899</name>
    <dbReference type="NCBI Taxonomy" id="1121279"/>
    <lineage>
        <taxon>Bacteria</taxon>
        <taxon>Pseudomonadati</taxon>
        <taxon>Pseudomonadota</taxon>
        <taxon>Betaproteobacteria</taxon>
        <taxon>Neisseriales</taxon>
        <taxon>Chitinibacteraceae</taxon>
        <taxon>Chitinimonas</taxon>
    </lineage>
</organism>
<dbReference type="Pfam" id="PF02113">
    <property type="entry name" value="Peptidase_S13"/>
    <property type="match status" value="1"/>
</dbReference>
<dbReference type="PANTHER" id="PTHR30023:SF0">
    <property type="entry name" value="PENICILLIN-SENSITIVE CARBOXYPEPTIDASE A"/>
    <property type="match status" value="1"/>
</dbReference>
<sequence length="488" mass="52424">MRGDDLLCRYLLGGLRACLGLLLAGAALAELPESVAARLRAVKLPESALSALVMPLDGGPARLRHQAELPVNPASTIKLLTTLAALETLGPTFTWRTGFYTDGVQQGDTLHGHLYLKGGGDPRLTYERVWQLLRELRNRGLRRIDGDLVLDRSYFQLPASEDGDFDEQPERAYNVAPDALLMNFKALRFDMESDARGVQVRVEPALAGIRAGSVQRVRTGDCASWSRGWARPQISSLSDGGLDVQLQGSFPPNCRASRYLGVLSAPDFASQLTRSLWAELGGEIVGSTREASVPPEARLLAEQLSAPLAEQIRDVNKLSNNTMARAILLTLGAERPQAGLDSQAAGQAAVQAWLASQALHFPELVLENGAGLSRTARISAEHLGQLLLAGQRSAFAPEFLASLPIVGLDGTMRRRLNNSEVAGRARIKTGTLNDVKAIAGYLRDSAGRDWIVVGLLNHPRAEAGQAALDALLEWAALPANPNPETAAP</sequence>
<dbReference type="EMBL" id="FPKR01000015">
    <property type="protein sequence ID" value="SFZ79198.1"/>
    <property type="molecule type" value="Genomic_DNA"/>
</dbReference>